<dbReference type="EMBL" id="PHWZ01000284">
    <property type="protein sequence ID" value="TEY49532.1"/>
    <property type="molecule type" value="Genomic_DNA"/>
</dbReference>
<keyword evidence="2" id="KW-1185">Reference proteome</keyword>
<dbReference type="Proteomes" id="UP000297299">
    <property type="component" value="Unassembled WGS sequence"/>
</dbReference>
<comment type="caution">
    <text evidence="1">The sequence shown here is derived from an EMBL/GenBank/DDBJ whole genome shotgun (WGS) entry which is preliminary data.</text>
</comment>
<organism evidence="1 2">
    <name type="scientific">Botryotinia calthae</name>
    <dbReference type="NCBI Taxonomy" id="38488"/>
    <lineage>
        <taxon>Eukaryota</taxon>
        <taxon>Fungi</taxon>
        <taxon>Dikarya</taxon>
        <taxon>Ascomycota</taxon>
        <taxon>Pezizomycotina</taxon>
        <taxon>Leotiomycetes</taxon>
        <taxon>Helotiales</taxon>
        <taxon>Sclerotiniaceae</taxon>
        <taxon>Botryotinia</taxon>
    </lineage>
</organism>
<reference evidence="1 2" key="1">
    <citation type="submission" date="2017-11" db="EMBL/GenBank/DDBJ databases">
        <title>Comparative genomics of Botrytis spp.</title>
        <authorList>
            <person name="Valero-Jimenez C.A."/>
            <person name="Tapia P."/>
            <person name="Veloso J."/>
            <person name="Silva-Moreno E."/>
            <person name="Staats M."/>
            <person name="Valdes J.H."/>
            <person name="Van Kan J.A.L."/>
        </authorList>
    </citation>
    <scope>NUCLEOTIDE SEQUENCE [LARGE SCALE GENOMIC DNA]</scope>
    <source>
        <strain evidence="1 2">MUCL2830</strain>
    </source>
</reference>
<gene>
    <name evidence="1" type="ORF">BOTCAL_0285g00140</name>
</gene>
<evidence type="ECO:0000313" key="2">
    <source>
        <dbReference type="Proteomes" id="UP000297299"/>
    </source>
</evidence>
<evidence type="ECO:0000313" key="1">
    <source>
        <dbReference type="EMBL" id="TEY49532.1"/>
    </source>
</evidence>
<protein>
    <submittedName>
        <fullName evidence="1">Uncharacterized protein</fullName>
    </submittedName>
</protein>
<proteinExistence type="predicted"/>
<dbReference type="OrthoDB" id="3473243at2759"/>
<sequence length="83" mass="9666">MPISTPLFFKGPTPLYSTDKFSSWLSMTTRKHYTARHNKKAYKGFAFIPYLTLDDWSDQHEVLYPKSAYAKGLSSDPLLTFRR</sequence>
<accession>A0A4Y8CVP7</accession>
<dbReference type="AlphaFoldDB" id="A0A4Y8CVP7"/>
<name>A0A4Y8CVP7_9HELO</name>